<accession>A0A975MQ16</accession>
<dbReference type="KEGG" id="mpad:KEF85_02500"/>
<evidence type="ECO:0000313" key="2">
    <source>
        <dbReference type="Proteomes" id="UP000676649"/>
    </source>
</evidence>
<keyword evidence="2" id="KW-1185">Reference proteome</keyword>
<dbReference type="EMBL" id="CP073754">
    <property type="protein sequence ID" value="QWF71379.1"/>
    <property type="molecule type" value="Genomic_DNA"/>
</dbReference>
<evidence type="ECO:0000313" key="1">
    <source>
        <dbReference type="EMBL" id="QWF71379.1"/>
    </source>
</evidence>
<name>A0A975MQ16_9GAMM</name>
<proteinExistence type="predicted"/>
<reference evidence="1" key="1">
    <citation type="submission" date="2021-04" db="EMBL/GenBank/DDBJ databases">
        <title>Draft genome sequence data of methanotrophic Methylovulum sp. strain S1L and Methylomonas sp. strain S2AM isolated from boreal lake water columns.</title>
        <authorList>
            <person name="Rissanen A.J."/>
            <person name="Mangayil R."/>
            <person name="Svenning M.M."/>
            <person name="Khanongnuch R."/>
        </authorList>
    </citation>
    <scope>NUCLEOTIDE SEQUENCE</scope>
    <source>
        <strain evidence="1">S2AM</strain>
    </source>
</reference>
<dbReference type="AlphaFoldDB" id="A0A975MQ16"/>
<organism evidence="1 2">
    <name type="scientific">Methylomonas paludis</name>
    <dbReference type="NCBI Taxonomy" id="1173101"/>
    <lineage>
        <taxon>Bacteria</taxon>
        <taxon>Pseudomonadati</taxon>
        <taxon>Pseudomonadota</taxon>
        <taxon>Gammaproteobacteria</taxon>
        <taxon>Methylococcales</taxon>
        <taxon>Methylococcaceae</taxon>
        <taxon>Methylomonas</taxon>
    </lineage>
</organism>
<sequence length="89" mass="10380">MQYDFPDIKTVNASYSHKLHELIGVAGLQQDLRNKEQIDTDFGDNWATAKDWSEDSRYEWNICRTQAQSLRDAVTNPDSGVLAWLKNYW</sequence>
<protein>
    <submittedName>
        <fullName evidence="1">Uncharacterized protein</fullName>
    </submittedName>
</protein>
<dbReference type="RefSeq" id="WP_215583164.1">
    <property type="nucleotide sequence ID" value="NZ_CP073754.1"/>
</dbReference>
<gene>
    <name evidence="1" type="ORF">KEF85_02500</name>
</gene>
<dbReference type="Proteomes" id="UP000676649">
    <property type="component" value="Chromosome"/>
</dbReference>